<accession>A0A8S5NPM0</accession>
<organism evidence="1">
    <name type="scientific">Myoviridae sp. ctlnK45</name>
    <dbReference type="NCBI Taxonomy" id="2826693"/>
    <lineage>
        <taxon>Viruses</taxon>
        <taxon>Duplodnaviria</taxon>
        <taxon>Heunggongvirae</taxon>
        <taxon>Uroviricota</taxon>
        <taxon>Caudoviricetes</taxon>
    </lineage>
</organism>
<sequence>MRSFVILGALDAHAAVLGAHSPHGLTGGQGHSGGVDLGGVGVPGVGAVGGVLEHHAGHGGDADGMAGNRHHGCRQNSGITADSHAVALGPQHEAVIVGHALHHRAGIALHLGQDVILCQLHGVHGAALPLDEEVHTVGHIAVGDVLHPAAIELAHHTAGQGLLGKALGAHPGGILLQQLVIAGGNVQGAVFHGHQGVGHIGVQVDNQAADGTLSGDGCLLTLDISAHHPLLDAVAVHIGGGPLLQLTAQSAGSGLLNGLICLIHRVDGEGEGGLLLAGHLLLGVAQVIGGAESVVAGVGVLGLRHGVHAANDNSLAVGAGPGVCLTGIVVGDRRLRESLRDLGCVFNGVIDSHDSKPLFRRSPRRCKGLVPPALQERVLRLQPITGASHAAGGALRVPLVLLYGGGLPLGVCRVLPRLLHGIPGVGGYQRRSVPHIRPNLGRDAVRVLCCLGECLLKFLNVRLSAACRLGLGPLGLRHGVLLGLPLRFCGGHNGLPVLKLHGAPRVRFTQALSLLCLRPEHGNIILGVQPLLVCKVVDHLHHRLKLVILAADAVIVHTLLGQCHHFHFVGLPHLAHVPQLPRLGPCVHGLCLGLLRLGCLFRVCGRLGALIRRLRALTGVLDRRFHAAAHRLCVHFRLVCRCFCFAVPAIQKGVRGLGLLFGDLVHVFVHFGLFPRPGLAGFLYFQSLVWLC</sequence>
<reference evidence="1" key="1">
    <citation type="journal article" date="2021" name="Proc. Natl. Acad. Sci. U.S.A.">
        <title>A Catalog of Tens of Thousands of Viruses from Human Metagenomes Reveals Hidden Associations with Chronic Diseases.</title>
        <authorList>
            <person name="Tisza M.J."/>
            <person name="Buck C.B."/>
        </authorList>
    </citation>
    <scope>NUCLEOTIDE SEQUENCE</scope>
    <source>
        <strain evidence="1">CtlnK45</strain>
    </source>
</reference>
<dbReference type="EMBL" id="BK015212">
    <property type="protein sequence ID" value="DAD96176.1"/>
    <property type="molecule type" value="Genomic_DNA"/>
</dbReference>
<name>A0A8S5NPM0_9CAUD</name>
<protein>
    <submittedName>
        <fullName evidence="1">Uncharacterized protein</fullName>
    </submittedName>
</protein>
<evidence type="ECO:0000313" key="1">
    <source>
        <dbReference type="EMBL" id="DAD96176.1"/>
    </source>
</evidence>
<proteinExistence type="predicted"/>